<proteinExistence type="predicted"/>
<evidence type="ECO:0000313" key="2">
    <source>
        <dbReference type="EMBL" id="CAB1128848.1"/>
    </source>
</evidence>
<dbReference type="InterPro" id="IPR003033">
    <property type="entry name" value="SCP2_sterol-bd_dom"/>
</dbReference>
<reference evidence="2 3" key="1">
    <citation type="submission" date="2020-02" db="EMBL/GenBank/DDBJ databases">
        <authorList>
            <person name="Hogendoorn C."/>
        </authorList>
    </citation>
    <scope>NUCLEOTIDE SEQUENCE [LARGE SCALE GENOMIC DNA]</scope>
    <source>
        <strain evidence="2">R501</strain>
    </source>
</reference>
<accession>A0A6F8ZGG9</accession>
<keyword evidence="3" id="KW-1185">Reference proteome</keyword>
<dbReference type="EMBL" id="LR778114">
    <property type="protein sequence ID" value="CAB1128848.1"/>
    <property type="molecule type" value="Genomic_DNA"/>
</dbReference>
<dbReference type="Pfam" id="PF02036">
    <property type="entry name" value="SCP2"/>
    <property type="match status" value="1"/>
</dbReference>
<evidence type="ECO:0000259" key="1">
    <source>
        <dbReference type="Pfam" id="PF02036"/>
    </source>
</evidence>
<gene>
    <name evidence="2" type="ORF">R50_1342</name>
</gene>
<organism evidence="2 3">
    <name type="scientific">Candidatus Hydrogenisulfobacillus filiaventi</name>
    <dbReference type="NCBI Taxonomy" id="2707344"/>
    <lineage>
        <taxon>Bacteria</taxon>
        <taxon>Bacillati</taxon>
        <taxon>Bacillota</taxon>
        <taxon>Clostridia</taxon>
        <taxon>Eubacteriales</taxon>
        <taxon>Clostridiales Family XVII. Incertae Sedis</taxon>
        <taxon>Candidatus Hydrogenisulfobacillus</taxon>
    </lineage>
</organism>
<dbReference type="Proteomes" id="UP000503399">
    <property type="component" value="Chromosome"/>
</dbReference>
<sequence>MAETLESIFADIRSRVLRKPPAVRAGAAATYRFEITGEGGGVMTLVVEAGGAEVETGGVRPAAVQFRLSMQDLRDLAGGRIRPFGLVLSGRLKITGNLSLAMRLGDILKPE</sequence>
<name>A0A6F8ZGG9_9FIRM</name>
<dbReference type="Gene3D" id="3.30.1050.10">
    <property type="entry name" value="SCP2 sterol-binding domain"/>
    <property type="match status" value="1"/>
</dbReference>
<dbReference type="InterPro" id="IPR036527">
    <property type="entry name" value="SCP2_sterol-bd_dom_sf"/>
</dbReference>
<dbReference type="KEGG" id="hfv:R50_1342"/>
<evidence type="ECO:0000313" key="3">
    <source>
        <dbReference type="Proteomes" id="UP000503399"/>
    </source>
</evidence>
<dbReference type="SUPFAM" id="SSF55718">
    <property type="entry name" value="SCP-like"/>
    <property type="match status" value="1"/>
</dbReference>
<dbReference type="AlphaFoldDB" id="A0A6F8ZGG9"/>
<feature type="domain" description="SCP2" evidence="1">
    <location>
        <begin position="19"/>
        <end position="109"/>
    </location>
</feature>
<protein>
    <submittedName>
        <fullName evidence="2">Putative Sterol-binding protein</fullName>
    </submittedName>
</protein>